<feature type="compositionally biased region" description="Acidic residues" evidence="1">
    <location>
        <begin position="95"/>
        <end position="105"/>
    </location>
</feature>
<feature type="region of interest" description="Disordered" evidence="1">
    <location>
        <begin position="92"/>
        <end position="112"/>
    </location>
</feature>
<sequence length="752" mass="84005">MCGGPMSGSPSRSSAAGGGGALLLRALQAPGLGPSLDVEDVLPCSSPPVAFGAEVRAGLGACRDGKAAYLSLPSPNLQTEEQESSIVFKKLSKPEEEEDEQDEFVEPPASALHRRQALVPPKMLTDGYESSSEDISTQGSVSNDQNTQKTRRRSSIVVIPPMQICPGDLLVYSKVLTHRNNLLADIDGSTQCLAVSEDSTRKAKNTWSLLRLCVQFDRANRAKTECLGGLEEVLSTLRPSEFCDEQLAKYKGMTWDAFVASLKKRDAGSDDEDEDESSSGGAGSPKSSAASSLAAAMSSLSAPEGAGGLSVPGEADRGSPTAGDALQSQFLRTINQTIQKNEAKKKEALWELFQSECNFLEDHLMVLKNVFMEPLKKIQVEGYAMFAEPEVLFGNLDELCCVTYAFCREFINFILASHNSGEFSTTDVLIRLFKKSTKAAALRQAYHRYTLNYINALNYLETLRRQVEFNEFEKWCARDPRCKKLQLTDLLVSPVQHIMRVPLILKDIEMRTEDMEERDCITAILETEENSLRELDDKMKWLKNFERLLEIQRNIVWPPVSELDSKLYIPEFLKVPLSKQPCERLIVSPRRQIILEGPLQMLDTSKSGFEVYVVLFDDMILITRKKKGLSKKKSSLNLDTKPSQDKKNNAIQDGVKYIVYKQPLSLDRICIHDVSAQEGAAHNLKNVFVFVCLNRFQQIITVHTLQASNESTKLTWLTKLRDTVDRWKRTLQNTVFRNQRIQANSSAQPPPK</sequence>
<dbReference type="GO" id="GO:0007266">
    <property type="term" value="P:Rho protein signal transduction"/>
    <property type="evidence" value="ECO:0007669"/>
    <property type="project" value="TreeGrafter"/>
</dbReference>
<dbReference type="SUPFAM" id="SSF48065">
    <property type="entry name" value="DBL homology domain (DH-domain)"/>
    <property type="match status" value="1"/>
</dbReference>
<accession>L7M1V3</accession>
<dbReference type="InterPro" id="IPR040181">
    <property type="entry name" value="PKHG5/7"/>
</dbReference>
<evidence type="ECO:0000313" key="4">
    <source>
        <dbReference type="EMBL" id="JAA57093.1"/>
    </source>
</evidence>
<reference evidence="4" key="1">
    <citation type="submission" date="2012-11" db="EMBL/GenBank/DDBJ databases">
        <authorList>
            <person name="Lucero-Rivera Y.E."/>
            <person name="Tovar-Ramirez D."/>
        </authorList>
    </citation>
    <scope>NUCLEOTIDE SEQUENCE</scope>
    <source>
        <tissue evidence="4">Salivary gland</tissue>
    </source>
</reference>
<feature type="region of interest" description="Disordered" evidence="1">
    <location>
        <begin position="124"/>
        <end position="153"/>
    </location>
</feature>
<dbReference type="PANTHER" id="PTHR13217">
    <property type="entry name" value="PLECKSTRIN HOMOLOGY DOMAIN-CONTAINING FAMILY G MEMBER 7"/>
    <property type="match status" value="1"/>
</dbReference>
<dbReference type="InterPro" id="IPR001849">
    <property type="entry name" value="PH_domain"/>
</dbReference>
<name>L7M1V3_RHIPC</name>
<organism evidence="4">
    <name type="scientific">Rhipicephalus pulchellus</name>
    <name type="common">Yellow backed tick</name>
    <name type="synonym">Dermacentor pulchellus</name>
    <dbReference type="NCBI Taxonomy" id="72859"/>
    <lineage>
        <taxon>Eukaryota</taxon>
        <taxon>Metazoa</taxon>
        <taxon>Ecdysozoa</taxon>
        <taxon>Arthropoda</taxon>
        <taxon>Chelicerata</taxon>
        <taxon>Arachnida</taxon>
        <taxon>Acari</taxon>
        <taxon>Parasitiformes</taxon>
        <taxon>Ixodida</taxon>
        <taxon>Ixodoidea</taxon>
        <taxon>Ixodidae</taxon>
        <taxon>Rhipicephalinae</taxon>
        <taxon>Rhipicephalus</taxon>
        <taxon>Rhipicephalus</taxon>
    </lineage>
</organism>
<dbReference type="Gene3D" id="1.20.900.10">
    <property type="entry name" value="Dbl homology (DH) domain"/>
    <property type="match status" value="1"/>
</dbReference>
<feature type="domain" description="PH" evidence="2">
    <location>
        <begin position="592"/>
        <end position="725"/>
    </location>
</feature>
<evidence type="ECO:0000256" key="1">
    <source>
        <dbReference type="SAM" id="MobiDB-lite"/>
    </source>
</evidence>
<dbReference type="CDD" id="cd13245">
    <property type="entry name" value="PH_PLEKHG7"/>
    <property type="match status" value="1"/>
</dbReference>
<dbReference type="GO" id="GO:0005085">
    <property type="term" value="F:guanyl-nucleotide exchange factor activity"/>
    <property type="evidence" value="ECO:0007669"/>
    <property type="project" value="InterPro"/>
</dbReference>
<dbReference type="InterPro" id="IPR035899">
    <property type="entry name" value="DBL_dom_sf"/>
</dbReference>
<dbReference type="AlphaFoldDB" id="L7M1V3"/>
<feature type="domain" description="DH" evidence="3">
    <location>
        <begin position="344"/>
        <end position="538"/>
    </location>
</feature>
<dbReference type="Gene3D" id="2.30.29.30">
    <property type="entry name" value="Pleckstrin-homology domain (PH domain)/Phosphotyrosine-binding domain (PTB)"/>
    <property type="match status" value="1"/>
</dbReference>
<feature type="compositionally biased region" description="Polar residues" evidence="1">
    <location>
        <begin position="128"/>
        <end position="148"/>
    </location>
</feature>
<reference evidence="4" key="2">
    <citation type="journal article" date="2015" name="J. Proteomics">
        <title>Sexual differences in the sialomes of the zebra tick, Rhipicephalus pulchellus.</title>
        <authorList>
            <person name="Tan A.W."/>
            <person name="Francischetti I.M."/>
            <person name="Slovak M."/>
            <person name="Kini R.M."/>
            <person name="Ribeiro J.M."/>
        </authorList>
    </citation>
    <scope>NUCLEOTIDE SEQUENCE</scope>
    <source>
        <tissue evidence="4">Salivary gland</tissue>
    </source>
</reference>
<proteinExistence type="evidence at transcript level"/>
<evidence type="ECO:0000259" key="3">
    <source>
        <dbReference type="PROSITE" id="PS50010"/>
    </source>
</evidence>
<dbReference type="InterPro" id="IPR011993">
    <property type="entry name" value="PH-like_dom_sf"/>
</dbReference>
<dbReference type="EMBL" id="GACK01007941">
    <property type="protein sequence ID" value="JAA57093.1"/>
    <property type="molecule type" value="mRNA"/>
</dbReference>
<feature type="region of interest" description="Disordered" evidence="1">
    <location>
        <begin position="265"/>
        <end position="288"/>
    </location>
</feature>
<dbReference type="PROSITE" id="PS00741">
    <property type="entry name" value="DH_1"/>
    <property type="match status" value="1"/>
</dbReference>
<dbReference type="InterPro" id="IPR000219">
    <property type="entry name" value="DH_dom"/>
</dbReference>
<evidence type="ECO:0000259" key="2">
    <source>
        <dbReference type="PROSITE" id="PS50003"/>
    </source>
</evidence>
<protein>
    <submittedName>
        <fullName evidence="4">Putative regulation of rho protein signal transduction</fullName>
    </submittedName>
</protein>
<dbReference type="PROSITE" id="PS50003">
    <property type="entry name" value="PH_DOMAIN"/>
    <property type="match status" value="1"/>
</dbReference>
<dbReference type="SUPFAM" id="SSF50729">
    <property type="entry name" value="PH domain-like"/>
    <property type="match status" value="1"/>
</dbReference>
<dbReference type="Pfam" id="PF00621">
    <property type="entry name" value="RhoGEF"/>
    <property type="match status" value="1"/>
</dbReference>
<dbReference type="SMART" id="SM00325">
    <property type="entry name" value="RhoGEF"/>
    <property type="match status" value="1"/>
</dbReference>
<dbReference type="PANTHER" id="PTHR13217:SF6">
    <property type="entry name" value="PLECKSTRIN HOMOLOGY DOMAIN-CONTAINING FAMILY G MEMBER 7"/>
    <property type="match status" value="1"/>
</dbReference>
<dbReference type="InterPro" id="IPR001331">
    <property type="entry name" value="GDS_CDC24_CS"/>
</dbReference>
<dbReference type="Pfam" id="PF16652">
    <property type="entry name" value="PH_13"/>
    <property type="match status" value="1"/>
</dbReference>
<dbReference type="PROSITE" id="PS50010">
    <property type="entry name" value="DH_2"/>
    <property type="match status" value="1"/>
</dbReference>
<feature type="region of interest" description="Disordered" evidence="1">
    <location>
        <begin position="303"/>
        <end position="322"/>
    </location>
</feature>
<dbReference type="SMART" id="SM00233">
    <property type="entry name" value="PH"/>
    <property type="match status" value="1"/>
</dbReference>